<keyword evidence="12 14" id="KW-1015">Disulfide bond</keyword>
<evidence type="ECO:0000256" key="1">
    <source>
        <dbReference type="ARBA" id="ARBA00004613"/>
    </source>
</evidence>
<comment type="subcellular location">
    <subcellularLocation>
        <location evidence="2">Cell membrane</location>
        <topology evidence="2">Multi-pass membrane protein</topology>
    </subcellularLocation>
    <subcellularLocation>
        <location evidence="1">Secreted</location>
    </subcellularLocation>
</comment>
<keyword evidence="6 14" id="KW-0245">EGF-like domain</keyword>
<dbReference type="OrthoDB" id="2121937at2759"/>
<dbReference type="FunFam" id="2.10.25.10:FF:000119">
    <property type="entry name" value="vitamin K-dependent protein S"/>
    <property type="match status" value="1"/>
</dbReference>
<dbReference type="Pfam" id="PF00801">
    <property type="entry name" value="PKD"/>
    <property type="match status" value="1"/>
</dbReference>
<evidence type="ECO:0000256" key="7">
    <source>
        <dbReference type="ARBA" id="ARBA00022692"/>
    </source>
</evidence>
<keyword evidence="4" id="KW-1003">Cell membrane</keyword>
<dbReference type="InterPro" id="IPR014010">
    <property type="entry name" value="REJ_dom"/>
</dbReference>
<feature type="domain" description="EGF-like" evidence="16">
    <location>
        <begin position="9"/>
        <end position="48"/>
    </location>
</feature>
<dbReference type="FunFam" id="2.10.25.10:FF:000005">
    <property type="entry name" value="Fibrillin 2"/>
    <property type="match status" value="1"/>
</dbReference>
<dbReference type="SUPFAM" id="SSF57184">
    <property type="entry name" value="Growth factor receptor domain"/>
    <property type="match status" value="1"/>
</dbReference>
<feature type="domain" description="GAIN-B" evidence="18">
    <location>
        <begin position="1900"/>
        <end position="2048"/>
    </location>
</feature>
<evidence type="ECO:0000259" key="18">
    <source>
        <dbReference type="PROSITE" id="PS50221"/>
    </source>
</evidence>
<dbReference type="EMBL" id="OV696698">
    <property type="protein sequence ID" value="CAH1243358.1"/>
    <property type="molecule type" value="Genomic_DNA"/>
</dbReference>
<dbReference type="SMART" id="SM00179">
    <property type="entry name" value="EGF_CA"/>
    <property type="match status" value="6"/>
</dbReference>
<comment type="similarity">
    <text evidence="3">Belongs to the polycystin family.</text>
</comment>
<dbReference type="InterPro" id="IPR049883">
    <property type="entry name" value="NOTCH1_EGF-like"/>
</dbReference>
<evidence type="ECO:0000256" key="2">
    <source>
        <dbReference type="ARBA" id="ARBA00004651"/>
    </source>
</evidence>
<dbReference type="InterPro" id="IPR000742">
    <property type="entry name" value="EGF"/>
</dbReference>
<dbReference type="GO" id="GO:0005576">
    <property type="term" value="C:extracellular region"/>
    <property type="evidence" value="ECO:0007669"/>
    <property type="project" value="UniProtKB-SubCell"/>
</dbReference>
<dbReference type="PROSITE" id="PS51111">
    <property type="entry name" value="REJ"/>
    <property type="match status" value="1"/>
</dbReference>
<dbReference type="PROSITE" id="PS00010">
    <property type="entry name" value="ASX_HYDROXYL"/>
    <property type="match status" value="5"/>
</dbReference>
<feature type="transmembrane region" description="Helical" evidence="15">
    <location>
        <begin position="2462"/>
        <end position="2489"/>
    </location>
</feature>
<dbReference type="PROSITE" id="PS50095">
    <property type="entry name" value="PLAT"/>
    <property type="match status" value="1"/>
</dbReference>
<dbReference type="SMART" id="SM00181">
    <property type="entry name" value="EGF"/>
    <property type="match status" value="9"/>
</dbReference>
<reference evidence="20" key="1">
    <citation type="submission" date="2022-01" db="EMBL/GenBank/DDBJ databases">
        <authorList>
            <person name="Braso-Vives M."/>
        </authorList>
    </citation>
    <scope>NUCLEOTIDE SEQUENCE</scope>
</reference>
<keyword evidence="11 15" id="KW-0472">Membrane</keyword>
<dbReference type="Pfam" id="PF01477">
    <property type="entry name" value="PLAT"/>
    <property type="match status" value="1"/>
</dbReference>
<dbReference type="InterPro" id="IPR002859">
    <property type="entry name" value="PKD/REJ-like"/>
</dbReference>
<dbReference type="CDD" id="cd00054">
    <property type="entry name" value="EGF_CA"/>
    <property type="match status" value="5"/>
</dbReference>
<protein>
    <submittedName>
        <fullName evidence="20">PKDREJ protein</fullName>
    </submittedName>
</protein>
<feature type="transmembrane region" description="Helical" evidence="15">
    <location>
        <begin position="2062"/>
        <end position="2083"/>
    </location>
</feature>
<evidence type="ECO:0000256" key="10">
    <source>
        <dbReference type="ARBA" id="ARBA00022989"/>
    </source>
</evidence>
<evidence type="ECO:0000313" key="21">
    <source>
        <dbReference type="Proteomes" id="UP000838412"/>
    </source>
</evidence>
<feature type="transmembrane region" description="Helical" evidence="15">
    <location>
        <begin position="2429"/>
        <end position="2450"/>
    </location>
</feature>
<dbReference type="InterPro" id="IPR026823">
    <property type="entry name" value="cEGF"/>
</dbReference>
<dbReference type="Pfam" id="PF07645">
    <property type="entry name" value="EGF_CA"/>
    <property type="match status" value="3"/>
</dbReference>
<dbReference type="InterPro" id="IPR036392">
    <property type="entry name" value="PLAT/LH2_dom_sf"/>
</dbReference>
<dbReference type="GO" id="GO:0005886">
    <property type="term" value="C:plasma membrane"/>
    <property type="evidence" value="ECO:0007669"/>
    <property type="project" value="UniProtKB-SubCell"/>
</dbReference>
<dbReference type="GO" id="GO:0005929">
    <property type="term" value="C:cilium"/>
    <property type="evidence" value="ECO:0007669"/>
    <property type="project" value="UniProtKB-ARBA"/>
</dbReference>
<dbReference type="InterPro" id="IPR057244">
    <property type="entry name" value="GAIN_B"/>
</dbReference>
<dbReference type="PANTHER" id="PTHR46730:SF1">
    <property type="entry name" value="PLAT DOMAIN-CONTAINING PROTEIN"/>
    <property type="match status" value="1"/>
</dbReference>
<feature type="transmembrane region" description="Helical" evidence="15">
    <location>
        <begin position="2271"/>
        <end position="2295"/>
    </location>
</feature>
<dbReference type="GO" id="GO:0005261">
    <property type="term" value="F:monoatomic cation channel activity"/>
    <property type="evidence" value="ECO:0007669"/>
    <property type="project" value="TreeGrafter"/>
</dbReference>
<accession>A0A8J9YX75</accession>
<dbReference type="PROSITE" id="PS50026">
    <property type="entry name" value="EGF_3"/>
    <property type="match status" value="3"/>
</dbReference>
<proteinExistence type="inferred from homology"/>
<dbReference type="PROSITE" id="PS00022">
    <property type="entry name" value="EGF_1"/>
    <property type="match status" value="2"/>
</dbReference>
<dbReference type="Gene3D" id="2.170.300.10">
    <property type="entry name" value="Tie2 ligand-binding domain superfamily"/>
    <property type="match status" value="1"/>
</dbReference>
<keyword evidence="5" id="KW-0964">Secreted</keyword>
<dbReference type="GO" id="GO:0030154">
    <property type="term" value="P:cell differentiation"/>
    <property type="evidence" value="ECO:0007669"/>
    <property type="project" value="UniProtKB-ARBA"/>
</dbReference>
<dbReference type="InterPro" id="IPR002049">
    <property type="entry name" value="LE_dom"/>
</dbReference>
<dbReference type="PROSITE" id="PS01186">
    <property type="entry name" value="EGF_2"/>
    <property type="match status" value="6"/>
</dbReference>
<keyword evidence="21" id="KW-1185">Reference proteome</keyword>
<dbReference type="InterPro" id="IPR000203">
    <property type="entry name" value="GPS"/>
</dbReference>
<dbReference type="Pfam" id="PF12662">
    <property type="entry name" value="cEGF"/>
    <property type="match status" value="2"/>
</dbReference>
<dbReference type="SMART" id="SM00303">
    <property type="entry name" value="GPS"/>
    <property type="match status" value="1"/>
</dbReference>
<keyword evidence="10 15" id="KW-1133">Transmembrane helix</keyword>
<evidence type="ECO:0000256" key="12">
    <source>
        <dbReference type="ARBA" id="ARBA00023157"/>
    </source>
</evidence>
<dbReference type="SMART" id="SM00409">
    <property type="entry name" value="IG"/>
    <property type="match status" value="2"/>
</dbReference>
<dbReference type="InterPro" id="IPR009030">
    <property type="entry name" value="Growth_fac_rcpt_cys_sf"/>
</dbReference>
<feature type="domain" description="PLAT" evidence="17">
    <location>
        <begin position="2106"/>
        <end position="2225"/>
    </location>
</feature>
<dbReference type="Pfam" id="PF02010">
    <property type="entry name" value="REJ"/>
    <property type="match status" value="1"/>
</dbReference>
<dbReference type="SUPFAM" id="SSF49723">
    <property type="entry name" value="Lipase/lipooxygenase domain (PLAT/LH2 domain)"/>
    <property type="match status" value="1"/>
</dbReference>
<evidence type="ECO:0000256" key="4">
    <source>
        <dbReference type="ARBA" id="ARBA00022475"/>
    </source>
</evidence>
<feature type="disulfide bond" evidence="14">
    <location>
        <begin position="319"/>
        <end position="328"/>
    </location>
</feature>
<dbReference type="InterPro" id="IPR003599">
    <property type="entry name" value="Ig_sub"/>
</dbReference>
<evidence type="ECO:0000256" key="5">
    <source>
        <dbReference type="ARBA" id="ARBA00022525"/>
    </source>
</evidence>
<keyword evidence="8" id="KW-0732">Signal</keyword>
<dbReference type="PROSITE" id="PS01187">
    <property type="entry name" value="EGF_CA"/>
    <property type="match status" value="3"/>
</dbReference>
<evidence type="ECO:0000259" key="17">
    <source>
        <dbReference type="PROSITE" id="PS50095"/>
    </source>
</evidence>
<dbReference type="InterPro" id="IPR013783">
    <property type="entry name" value="Ig-like_fold"/>
</dbReference>
<evidence type="ECO:0000313" key="20">
    <source>
        <dbReference type="EMBL" id="CAH1243358.1"/>
    </source>
</evidence>
<keyword evidence="13" id="KW-0325">Glycoprotein</keyword>
<evidence type="ECO:0000259" key="19">
    <source>
        <dbReference type="PROSITE" id="PS51111"/>
    </source>
</evidence>
<dbReference type="InterPro" id="IPR001881">
    <property type="entry name" value="EGF-like_Ca-bd_dom"/>
</dbReference>
<dbReference type="Proteomes" id="UP000838412">
    <property type="component" value="Chromosome 13"/>
</dbReference>
<evidence type="ECO:0000256" key="9">
    <source>
        <dbReference type="ARBA" id="ARBA00022737"/>
    </source>
</evidence>
<dbReference type="Gene3D" id="2.10.25.10">
    <property type="entry name" value="Laminin"/>
    <property type="match status" value="6"/>
</dbReference>
<feature type="domain" description="REJ" evidence="19">
    <location>
        <begin position="1118"/>
        <end position="1833"/>
    </location>
</feature>
<evidence type="ECO:0000256" key="14">
    <source>
        <dbReference type="PROSITE-ProRule" id="PRU00076"/>
    </source>
</evidence>
<dbReference type="PANTHER" id="PTHR46730">
    <property type="entry name" value="POLYCYSTIN-1"/>
    <property type="match status" value="1"/>
</dbReference>
<evidence type="ECO:0000256" key="15">
    <source>
        <dbReference type="SAM" id="Phobius"/>
    </source>
</evidence>
<evidence type="ECO:0000256" key="6">
    <source>
        <dbReference type="ARBA" id="ARBA00022536"/>
    </source>
</evidence>
<feature type="domain" description="EGF-like" evidence="16">
    <location>
        <begin position="463"/>
        <end position="503"/>
    </location>
</feature>
<dbReference type="InterPro" id="IPR001024">
    <property type="entry name" value="PLAT/LH2_dom"/>
</dbReference>
<keyword evidence="7 15" id="KW-0812">Transmembrane</keyword>
<dbReference type="GO" id="GO:0006816">
    <property type="term" value="P:calcium ion transport"/>
    <property type="evidence" value="ECO:0007669"/>
    <property type="project" value="TreeGrafter"/>
</dbReference>
<dbReference type="GO" id="GO:0005509">
    <property type="term" value="F:calcium ion binding"/>
    <property type="evidence" value="ECO:0007669"/>
    <property type="project" value="InterPro"/>
</dbReference>
<evidence type="ECO:0000256" key="3">
    <source>
        <dbReference type="ARBA" id="ARBA00007200"/>
    </source>
</evidence>
<keyword evidence="9" id="KW-0677">Repeat</keyword>
<dbReference type="SMART" id="SM00308">
    <property type="entry name" value="LH2"/>
    <property type="match status" value="1"/>
</dbReference>
<dbReference type="CDD" id="cd00055">
    <property type="entry name" value="EGF_Lam"/>
    <property type="match status" value="1"/>
</dbReference>
<dbReference type="InterPro" id="IPR000601">
    <property type="entry name" value="PKD_dom"/>
</dbReference>
<dbReference type="Gene3D" id="2.60.60.20">
    <property type="entry name" value="PLAT/LH2 domain"/>
    <property type="match status" value="1"/>
</dbReference>
<dbReference type="Gene3D" id="2.60.40.10">
    <property type="entry name" value="Immunoglobulins"/>
    <property type="match status" value="1"/>
</dbReference>
<evidence type="ECO:0000256" key="8">
    <source>
        <dbReference type="ARBA" id="ARBA00022729"/>
    </source>
</evidence>
<feature type="domain" description="EGF-like" evidence="16">
    <location>
        <begin position="294"/>
        <end position="329"/>
    </location>
</feature>
<dbReference type="InterPro" id="IPR000152">
    <property type="entry name" value="EGF-type_Asp/Asn_hydroxyl_site"/>
</dbReference>
<name>A0A8J9YX75_BRALA</name>
<evidence type="ECO:0000256" key="13">
    <source>
        <dbReference type="ARBA" id="ARBA00023180"/>
    </source>
</evidence>
<evidence type="ECO:0000259" key="16">
    <source>
        <dbReference type="PROSITE" id="PS50026"/>
    </source>
</evidence>
<comment type="caution">
    <text evidence="14">Lacks conserved residue(s) required for the propagation of feature annotation.</text>
</comment>
<sequence>MLFHAAVSDVDECAEGSHNCTQLCTNTVSGFTCSCLDGYTLHDNWVCNDDDECADGSDNCAQLCTNTVGGFNCSCWEGYTLHGNGWFCHGPKVDLYVEMQYPRVDVTDFGHTETLCRPSLGDLTLINGYHVGIKLDTGYGTNINYLAGYQYESIGPSASRYGLRLFYDAGNFRVNAFSCLTTRHGLTREVIGMTLLTTAYFHPESFTVTVNINETATLSMFEYNPAPGGHDGTTEWRKDGSVLAGTYTNCTMAIDNVQMSDEGLYECYYTGRYSDHKQGIMRLIVRECPEGKWGPPGCTSPCEECYNGVCDDETGECICVPGFGGLHCDIGCPDGYFGDSCISLCAQYTCQNKIVCGPDPLGCRCIAGFQGSFCNTQCSDGTYGSDCQQTCHCANGTNVCSRYTGVCSSGGCAAGWEGTSCHIDIDECSLGTDGCDHVCENVPGNFTCSCWVGYVMDSGTCVDVDECSLNTDKCEQTCHNHVGNYTCSCSEGYFLSSNGWNCTDVDECVEGSDNCTQLCTNTVGGFNCSCWDGYTLHGNGWFCQDVDECSLNTDKCEQTCHNQAGNYTCSCSVGYVLTSNGWNCTEPLTSLVISATQQAHIDASLSSDDQHRVYFAINHEISLEVLQATGDIETLNWVLDGITTTLSINLAEGAYTVTATAVNEISEISANLTLNVVECIHEVRLFHVGTDGPLPGGEALPIGYAARQYPARFLVLVRQVGYNATYVASVNGGDHFEIPTSVDSNQAGNLMSYQGVIPYNLSDYHLETFTLTFQNQGQYHVVVNGTNVVSEAAANVSVTALVTSPAEDPKPGTFTVWLMDSNPPMGMFFDASYGHGFDDLGFYVGDQYSSMKLEFYTMYSSLPGARFFIRVYKRDLMYGCIYPTQEYQSYGLNITVFSAFSGIHNGKLLYEGVNMTGQGPDKSIFPGPPHLMPVNFEYEVSHGTEDDVHMSWWFIGNEVVGEELKLSITFREVGTYAVTAMVFNNHLALMSGEFQVDIYEAITNVYVASNDPVLLGETVTFAVFATSPGTNSTFLLQLSEEDQNPVMLTPPSKGTNSIGIVESTFQGINFPFKLSDVYVTLYSFVYPSSGTYRVQVNATNAISTAYAETMVTVHQIPCFRPRVDIQDDGTSTIANPTAYTRDHDIALAATIQLNCTDANLRSFKWKAYTMSGFQSIPYPSNEAAISYILNGTEIIIPKHTLGYGRYILEFSVTEVHKVNGTDVVISNSDYTWFEIVESALVTRISGGSLISRGQNSTVKVDASRSYDPDVPESESTSGLTYTWACRLDNETFPNDTGSAEWMEGGCLGVGKSWPVTNNTDPVLVIPGGTLDGGTTYVFRITVSKPGRQVGGHAEKTVVVVEGFPPALEGISCVQNCQQYLNPSDRLVLKAKCTDCTPESRLQYYWSLVNNPVNSKQWIDWDTDTLTGRQKTYLSIHKDTFKSGAGTETYTIRLDASDKRGESTYALYSFITNIPPTLGTCTVVPDTGTVMETLFQVTCSGFSDVNLPLTYRFAAISGVATSTEAWEQGTMVYYGTDSTSSPLYLPVGDKDNDFVVTIAIRVTDSIGESTETTTTATVLQGEMKENVSTVITTTESTVDTLLKAGNSQAAVQLLTSVSSAMSLDTTTGQEDKKQLRKGAITSLNRIPIQTLDGLHQTATAMAQLTKEDTELSGDAQDLAVSKLTKMTTFLKAKMEDGTASVQAVEFTAHALISGLANVVKAAARRTSTAHDHFTPKVFPWSSTVIQQSLQTISTVKQTVLTTIAPGEKPKVLTTPSLAIMLQRDECRDFRAGAYVQEDFGSLFSVPSCDDLFRNGTIQPDQVIDMHMTHFSNNPYQWATNISLEDTVVSLEFTSEGQNIAVRNLTEAVDIILPRDDSSEFWNTVRISGDGTTELQDVTTFNTTDIHENQTFHVLLRPSNPDAELTLYLGEDQYPTSVNYTSKQSLPLTTDYTLEVSEDRNITADPFLWRLGVLNSSSTYYIGISYSVEDYLDLELLVFTSSCTYFDETTSTWQRDGCQLGPLTTSNRTHCICDHLTSFGSTFFSLANDVAVQTQADAADDIPIIPIAVASAFALYLVVASWVYFKDKEDKVMVETMAAKDRDPLAHYQYDVTVVTGFRRNAGTSGNVNIRLIGDYGESELHTISDPLTNRKVLQRGSIDSFLITTRDWLGEIKEIAIRMDNVGKSQSWYLSRVMVRDLQTDQWWHFLSNRWLTTDENRREIEIHLPVTDENELRQALPLFVARALFGLRNDHLWFSILTRSPRSSFTRVQRVTCCLITFLCQMVAAIIFHGISGYSSLGEFRLGREQLIVGVESGLVAFVVSIVITALFKSTAKITERSEERHCCGGSGDVEKKPTKSTYCKEVGDNENTHAEIEEVEVELADWHSARGSVSGDSWQNTKNVKTKDGTCCSCCCSRCCGHPWPSRRCSHLAWVLAFATCSGAAFFAIYYGINFGKQEAFSWLVYVGVAVLQDLLILQFIKVIVFAVFVSLCCKMYEEESWEPVLPERLAAVDSWTTATSAL</sequence>
<evidence type="ECO:0000256" key="11">
    <source>
        <dbReference type="ARBA" id="ARBA00023136"/>
    </source>
</evidence>
<dbReference type="SUPFAM" id="SSF48726">
    <property type="entry name" value="Immunoglobulin"/>
    <property type="match status" value="1"/>
</dbReference>
<dbReference type="FunFam" id="2.10.25.10:FF:000014">
    <property type="entry name" value="Latent-transforming growth factor beta-binding protein 3"/>
    <property type="match status" value="1"/>
</dbReference>
<organism evidence="20 21">
    <name type="scientific">Branchiostoma lanceolatum</name>
    <name type="common">Common lancelet</name>
    <name type="synonym">Amphioxus lanceolatum</name>
    <dbReference type="NCBI Taxonomy" id="7740"/>
    <lineage>
        <taxon>Eukaryota</taxon>
        <taxon>Metazoa</taxon>
        <taxon>Chordata</taxon>
        <taxon>Cephalochordata</taxon>
        <taxon>Leptocardii</taxon>
        <taxon>Amphioxiformes</taxon>
        <taxon>Branchiostomatidae</taxon>
        <taxon>Branchiostoma</taxon>
    </lineage>
</organism>
<dbReference type="InterPro" id="IPR036179">
    <property type="entry name" value="Ig-like_dom_sf"/>
</dbReference>
<dbReference type="PROSITE" id="PS50221">
    <property type="entry name" value="GAIN_B"/>
    <property type="match status" value="1"/>
</dbReference>
<feature type="transmembrane region" description="Helical" evidence="15">
    <location>
        <begin position="2307"/>
        <end position="2328"/>
    </location>
</feature>
<dbReference type="InterPro" id="IPR018097">
    <property type="entry name" value="EGF_Ca-bd_CS"/>
</dbReference>
<dbReference type="SUPFAM" id="SSF57196">
    <property type="entry name" value="EGF/Laminin"/>
    <property type="match status" value="3"/>
</dbReference>
<gene>
    <name evidence="20" type="primary">PKDREJ</name>
    <name evidence="20" type="ORF">BLAG_LOCUS6349</name>
</gene>